<sequence>IVFKGRMATAEFVYLLVGIKYHCDGDNNADEEDVRTQELVDDVTV</sequence>
<dbReference type="EMBL" id="AMCI01006051">
    <property type="protein sequence ID" value="EJW95009.1"/>
    <property type="molecule type" value="Genomic_DNA"/>
</dbReference>
<reference evidence="1" key="1">
    <citation type="journal article" date="2012" name="PLoS ONE">
        <title>Gene sets for utilization of primary and secondary nutrition supplies in the distal gut of endangered iberian lynx.</title>
        <authorList>
            <person name="Alcaide M."/>
            <person name="Messina E."/>
            <person name="Richter M."/>
            <person name="Bargiela R."/>
            <person name="Peplies J."/>
            <person name="Huws S.A."/>
            <person name="Newbold C.J."/>
            <person name="Golyshin P.N."/>
            <person name="Simon M.A."/>
            <person name="Lopez G."/>
            <person name="Yakimov M.M."/>
            <person name="Ferrer M."/>
        </authorList>
    </citation>
    <scope>NUCLEOTIDE SEQUENCE</scope>
</reference>
<dbReference type="AlphaFoldDB" id="J9G694"/>
<comment type="caution">
    <text evidence="1">The sequence shown here is derived from an EMBL/GenBank/DDBJ whole genome shotgun (WGS) entry which is preliminary data.</text>
</comment>
<feature type="non-terminal residue" evidence="1">
    <location>
        <position position="1"/>
    </location>
</feature>
<organism evidence="1">
    <name type="scientific">gut metagenome</name>
    <dbReference type="NCBI Taxonomy" id="749906"/>
    <lineage>
        <taxon>unclassified sequences</taxon>
        <taxon>metagenomes</taxon>
        <taxon>organismal metagenomes</taxon>
    </lineage>
</organism>
<gene>
    <name evidence="1" type="ORF">EVA_16881</name>
</gene>
<proteinExistence type="predicted"/>
<name>J9G694_9ZZZZ</name>
<evidence type="ECO:0000313" key="1">
    <source>
        <dbReference type="EMBL" id="EJW95009.1"/>
    </source>
</evidence>
<protein>
    <submittedName>
        <fullName evidence="1">Uncharacterized protein</fullName>
    </submittedName>
</protein>
<accession>J9G694</accession>